<protein>
    <submittedName>
        <fullName evidence="3">OBAP family protein</fullName>
    </submittedName>
</protein>
<accession>A0A8X8FMB6</accession>
<dbReference type="EMBL" id="JACSQS010000001">
    <property type="protein sequence ID" value="MBD7953032.1"/>
    <property type="molecule type" value="Genomic_DNA"/>
</dbReference>
<comment type="caution">
    <text evidence="3">The sequence shown here is derived from an EMBL/GenBank/DDBJ whole genome shotgun (WGS) entry which is preliminary data.</text>
</comment>
<dbReference type="RefSeq" id="WP_191768700.1">
    <property type="nucleotide sequence ID" value="NZ_JACSQS010000001.1"/>
</dbReference>
<proteinExistence type="predicted"/>
<reference evidence="3 4" key="1">
    <citation type="submission" date="2020-08" db="EMBL/GenBank/DDBJ databases">
        <title>A Genomic Blueprint of the Chicken Gut Microbiome.</title>
        <authorList>
            <person name="Gilroy R."/>
            <person name="Ravi A."/>
            <person name="Getino M."/>
            <person name="Pursley I."/>
            <person name="Horton D.L."/>
            <person name="Alikhan N.-F."/>
            <person name="Baker D."/>
            <person name="Gharbi K."/>
            <person name="Hall N."/>
            <person name="Watson M."/>
            <person name="Adriaenssens E.M."/>
            <person name="Foster-Nyarko E."/>
            <person name="Jarju S."/>
            <person name="Secka A."/>
            <person name="Antonio M."/>
            <person name="Oren A."/>
            <person name="Chaudhuri R."/>
            <person name="La Ragione R.M."/>
            <person name="Hildebrand F."/>
            <person name="Pallen M.J."/>
        </authorList>
    </citation>
    <scope>NUCLEOTIDE SEQUENCE [LARGE SCALE GENOMIC DNA]</scope>
    <source>
        <strain evidence="3 4">Sa5BUN4</strain>
    </source>
</reference>
<dbReference type="PANTHER" id="PTHR31360">
    <property type="match status" value="1"/>
</dbReference>
<feature type="region of interest" description="Disordered" evidence="1">
    <location>
        <begin position="235"/>
        <end position="273"/>
    </location>
</feature>
<organism evidence="3 4">
    <name type="scientific">Stenotrophomonas lacuserhaii</name>
    <dbReference type="NCBI Taxonomy" id="2760084"/>
    <lineage>
        <taxon>Bacteria</taxon>
        <taxon>Pseudomonadati</taxon>
        <taxon>Pseudomonadota</taxon>
        <taxon>Gammaproteobacteria</taxon>
        <taxon>Lysobacterales</taxon>
        <taxon>Lysobacteraceae</taxon>
        <taxon>Stenotrophomonas</taxon>
    </lineage>
</organism>
<evidence type="ECO:0000313" key="4">
    <source>
        <dbReference type="Proteomes" id="UP000636938"/>
    </source>
</evidence>
<dbReference type="PROSITE" id="PS51257">
    <property type="entry name" value="PROKAR_LIPOPROTEIN"/>
    <property type="match status" value="1"/>
</dbReference>
<dbReference type="PANTHER" id="PTHR31360:SF0">
    <property type="entry name" value="OIL BODY-ASSOCIATED PROTEIN 1B"/>
    <property type="match status" value="1"/>
</dbReference>
<feature type="signal peptide" evidence="2">
    <location>
        <begin position="1"/>
        <end position="28"/>
    </location>
</feature>
<keyword evidence="2" id="KW-0732">Signal</keyword>
<evidence type="ECO:0000313" key="3">
    <source>
        <dbReference type="EMBL" id="MBD7953032.1"/>
    </source>
</evidence>
<dbReference type="Proteomes" id="UP000636938">
    <property type="component" value="Unassembled WGS sequence"/>
</dbReference>
<name>A0A8X8FMB6_9GAMM</name>
<gene>
    <name evidence="3" type="ORF">H9654_02340</name>
</gene>
<evidence type="ECO:0000256" key="1">
    <source>
        <dbReference type="SAM" id="MobiDB-lite"/>
    </source>
</evidence>
<sequence length="273" mass="29145">MRIAFLNATAVLALAACGGGTTSSSVQAPGAEAAPTTKALDAGAALLQDRPPIEAINAYLDGFHFYNGHPAGQMEAHHYCSILNEDVIQCTIYDGNVRDAKLMGVEYIISAALFGSLPEPEKKLWHSHVHEVKSGQLVAPGIPAPAEHALMEKLVGTYGKTWHTWHTDLDKDLPRGMPQLMMGFTADGQIDQAMLAARDQRIGIDSGERRAARADIPSPPIDPGADAWQRGQVVQIEDPSGHRHAQHGAPSGQLMPQPAGENATSRGTTEKGR</sequence>
<keyword evidence="4" id="KW-1185">Reference proteome</keyword>
<dbReference type="Pfam" id="PF06884">
    <property type="entry name" value="DUF1264"/>
    <property type="match status" value="1"/>
</dbReference>
<feature type="chain" id="PRO_5036446619" evidence="2">
    <location>
        <begin position="29"/>
        <end position="273"/>
    </location>
</feature>
<dbReference type="AlphaFoldDB" id="A0A8X8FMB6"/>
<dbReference type="InterPro" id="IPR010686">
    <property type="entry name" value="OBAP-like"/>
</dbReference>
<evidence type="ECO:0000256" key="2">
    <source>
        <dbReference type="SAM" id="SignalP"/>
    </source>
</evidence>